<evidence type="ECO:0000313" key="3">
    <source>
        <dbReference type="Proteomes" id="UP000265962"/>
    </source>
</evidence>
<proteinExistence type="predicted"/>
<name>A0A375I480_9ACTN</name>
<dbReference type="OrthoDB" id="9798430at2"/>
<dbReference type="EMBL" id="OMOH01000005">
    <property type="protein sequence ID" value="SPF68561.1"/>
    <property type="molecule type" value="Genomic_DNA"/>
</dbReference>
<evidence type="ECO:0000313" key="2">
    <source>
        <dbReference type="EMBL" id="SPF68561.1"/>
    </source>
</evidence>
<keyword evidence="2" id="KW-0223">Dioxygenase</keyword>
<dbReference type="Pfam" id="PF00903">
    <property type="entry name" value="Glyoxalase"/>
    <property type="match status" value="1"/>
</dbReference>
<reference evidence="3" key="1">
    <citation type="submission" date="2018-02" db="EMBL/GenBank/DDBJ databases">
        <authorList>
            <person name="Hornung B."/>
        </authorList>
    </citation>
    <scope>NUCLEOTIDE SEQUENCE [LARGE SCALE GENOMIC DNA]</scope>
</reference>
<dbReference type="AlphaFoldDB" id="A0A375I480"/>
<gene>
    <name evidence="2" type="ORF">PROPJV5_1543</name>
</gene>
<dbReference type="Gene3D" id="3.10.180.10">
    <property type="entry name" value="2,3-Dihydroxybiphenyl 1,2-Dioxygenase, domain 1"/>
    <property type="match status" value="1"/>
</dbReference>
<dbReference type="PANTHER" id="PTHR36113">
    <property type="entry name" value="LYASE, PUTATIVE-RELATED-RELATED"/>
    <property type="match status" value="1"/>
</dbReference>
<feature type="domain" description="VOC" evidence="1">
    <location>
        <begin position="4"/>
        <end position="128"/>
    </location>
</feature>
<dbReference type="InterPro" id="IPR029068">
    <property type="entry name" value="Glyas_Bleomycin-R_OHBP_Dase"/>
</dbReference>
<dbReference type="RefSeq" id="WP_119715713.1">
    <property type="nucleotide sequence ID" value="NZ_OMOH01000005.1"/>
</dbReference>
<dbReference type="InterPro" id="IPR004360">
    <property type="entry name" value="Glyas_Fos-R_dOase_dom"/>
</dbReference>
<keyword evidence="2" id="KW-0560">Oxidoreductase</keyword>
<dbReference type="PROSITE" id="PS51819">
    <property type="entry name" value="VOC"/>
    <property type="match status" value="1"/>
</dbReference>
<accession>A0A375I480</accession>
<organism evidence="2 3">
    <name type="scientific">Propionibacterium ruminifibrarum</name>
    <dbReference type="NCBI Taxonomy" id="1962131"/>
    <lineage>
        <taxon>Bacteria</taxon>
        <taxon>Bacillati</taxon>
        <taxon>Actinomycetota</taxon>
        <taxon>Actinomycetes</taxon>
        <taxon>Propionibacteriales</taxon>
        <taxon>Propionibacteriaceae</taxon>
        <taxon>Propionibacterium</taxon>
    </lineage>
</organism>
<protein>
    <submittedName>
        <fullName evidence="2">Glyoxalase/Bleomycin resistance protein/Dioxygenase superfamily</fullName>
    </submittedName>
</protein>
<evidence type="ECO:0000259" key="1">
    <source>
        <dbReference type="PROSITE" id="PS51819"/>
    </source>
</evidence>
<keyword evidence="3" id="KW-1185">Reference proteome</keyword>
<dbReference type="InterPro" id="IPR051332">
    <property type="entry name" value="Fosfomycin_Res_Enzymes"/>
</dbReference>
<dbReference type="InterPro" id="IPR037523">
    <property type="entry name" value="VOC_core"/>
</dbReference>
<dbReference type="GO" id="GO:0051213">
    <property type="term" value="F:dioxygenase activity"/>
    <property type="evidence" value="ECO:0007669"/>
    <property type="project" value="UniProtKB-KW"/>
</dbReference>
<dbReference type="SUPFAM" id="SSF54593">
    <property type="entry name" value="Glyoxalase/Bleomycin resistance protein/Dihydroxybiphenyl dioxygenase"/>
    <property type="match status" value="1"/>
</dbReference>
<sequence>MSVSVNHVAVLVTDLDRSRAFYEEYFEAEAGRLYHNPRTGLRTYFLTFPGGARLELMTRPGTGPQPGPDALGWSHVAFSVGSERAVDELTARLAAAGFVIADGPRTTGDGYYESVVLDPDGNRVEITV</sequence>
<dbReference type="PANTHER" id="PTHR36113:SF1">
    <property type="entry name" value="GLYOXALASE_BLEOMYCIN RESISTANCE PROTEIN_DIOXYGENASE"/>
    <property type="match status" value="1"/>
</dbReference>
<dbReference type="Proteomes" id="UP000265962">
    <property type="component" value="Unassembled WGS sequence"/>
</dbReference>